<keyword evidence="7 11" id="KW-0809">Transit peptide</keyword>
<feature type="domain" description="Aminomethyltransferase C-terminal" evidence="13">
    <location>
        <begin position="305"/>
        <end position="381"/>
    </location>
</feature>
<dbReference type="FunFam" id="4.10.1250.10:FF:000002">
    <property type="entry name" value="Aminomethyltransferase"/>
    <property type="match status" value="1"/>
</dbReference>
<keyword evidence="15" id="KW-1185">Reference proteome</keyword>
<comment type="function">
    <text evidence="1 11">The glycine cleavage system catalyzes the degradation of glycine.</text>
</comment>
<dbReference type="Gene3D" id="3.30.70.1400">
    <property type="entry name" value="Aminomethyltransferase beta-barrel domains"/>
    <property type="match status" value="1"/>
</dbReference>
<dbReference type="Pfam" id="PF08669">
    <property type="entry name" value="GCV_T_C"/>
    <property type="match status" value="1"/>
</dbReference>
<dbReference type="InterPro" id="IPR006222">
    <property type="entry name" value="GCVT_N"/>
</dbReference>
<dbReference type="GO" id="GO:0004047">
    <property type="term" value="F:aminomethyltransferase activity"/>
    <property type="evidence" value="ECO:0007669"/>
    <property type="project" value="UniProtKB-EC"/>
</dbReference>
<reference evidence="14" key="1">
    <citation type="submission" date="2021-01" db="UniProtKB">
        <authorList>
            <consortium name="EnsemblMetazoa"/>
        </authorList>
    </citation>
    <scope>IDENTIFICATION</scope>
</reference>
<dbReference type="InterPro" id="IPR028896">
    <property type="entry name" value="GcvT/YgfZ/DmdA"/>
</dbReference>
<dbReference type="Gene3D" id="2.40.30.110">
    <property type="entry name" value="Aminomethyltransferase beta-barrel domains"/>
    <property type="match status" value="1"/>
</dbReference>
<dbReference type="PANTHER" id="PTHR43757">
    <property type="entry name" value="AMINOMETHYLTRANSFERASE"/>
    <property type="match status" value="1"/>
</dbReference>
<evidence type="ECO:0000313" key="14">
    <source>
        <dbReference type="EnsemblMetazoa" id="CLYHEMP020871.1"/>
    </source>
</evidence>
<accession>A0A7M5XBV2</accession>
<name>A0A7M5XBV2_9CNID</name>
<evidence type="ECO:0000256" key="2">
    <source>
        <dbReference type="ARBA" id="ARBA00004173"/>
    </source>
</evidence>
<dbReference type="InterPro" id="IPR006223">
    <property type="entry name" value="GcvT"/>
</dbReference>
<dbReference type="Pfam" id="PF01571">
    <property type="entry name" value="GCV_T"/>
    <property type="match status" value="1"/>
</dbReference>
<dbReference type="EnsemblMetazoa" id="CLYHEMT020871.1">
    <property type="protein sequence ID" value="CLYHEMP020871.1"/>
    <property type="gene ID" value="CLYHEMG020871"/>
</dbReference>
<feature type="domain" description="GCVT N-terminal" evidence="12">
    <location>
        <begin position="25"/>
        <end position="281"/>
    </location>
</feature>
<evidence type="ECO:0000259" key="12">
    <source>
        <dbReference type="Pfam" id="PF01571"/>
    </source>
</evidence>
<feature type="binding site" evidence="10">
    <location>
        <position position="218"/>
    </location>
    <ligand>
        <name>substrate</name>
    </ligand>
</feature>
<dbReference type="EC" id="2.1.2.10" evidence="11"/>
<comment type="subunit">
    <text evidence="4 11">The glycine cleavage system is composed of four proteins: P, T, L and H.</text>
</comment>
<dbReference type="GO" id="GO:0005960">
    <property type="term" value="C:glycine cleavage complex"/>
    <property type="evidence" value="ECO:0007669"/>
    <property type="project" value="InterPro"/>
</dbReference>
<keyword evidence="6 11" id="KW-0808">Transferase</keyword>
<dbReference type="Proteomes" id="UP000594262">
    <property type="component" value="Unplaced"/>
</dbReference>
<dbReference type="PANTHER" id="PTHR43757:SF16">
    <property type="entry name" value="AMINOMETHYLTRANSFERASE, MITOCHONDRIAL"/>
    <property type="match status" value="1"/>
</dbReference>
<dbReference type="RefSeq" id="XP_066930081.1">
    <property type="nucleotide sequence ID" value="XM_067073980.1"/>
</dbReference>
<dbReference type="NCBIfam" id="NF001567">
    <property type="entry name" value="PRK00389.1"/>
    <property type="match status" value="1"/>
</dbReference>
<evidence type="ECO:0000256" key="6">
    <source>
        <dbReference type="ARBA" id="ARBA00022679"/>
    </source>
</evidence>
<dbReference type="OrthoDB" id="10263536at2759"/>
<dbReference type="Gene3D" id="3.30.1360.120">
    <property type="entry name" value="Probable tRNA modification gtpase trme, domain 1"/>
    <property type="match status" value="1"/>
</dbReference>
<comment type="subcellular location">
    <subcellularLocation>
        <location evidence="2 11">Mitochondrion</location>
    </subcellularLocation>
</comment>
<evidence type="ECO:0000313" key="15">
    <source>
        <dbReference type="Proteomes" id="UP000594262"/>
    </source>
</evidence>
<evidence type="ECO:0000256" key="5">
    <source>
        <dbReference type="ARBA" id="ARBA00022576"/>
    </source>
</evidence>
<dbReference type="InterPro" id="IPR029043">
    <property type="entry name" value="GcvT/YgfZ_C"/>
</dbReference>
<dbReference type="AlphaFoldDB" id="A0A7M5XBV2"/>
<dbReference type="SUPFAM" id="SSF103025">
    <property type="entry name" value="Folate-binding domain"/>
    <property type="match status" value="1"/>
</dbReference>
<dbReference type="FunFam" id="3.30.70.1400:FF:000001">
    <property type="entry name" value="Aminomethyltransferase"/>
    <property type="match status" value="1"/>
</dbReference>
<keyword evidence="8 11" id="KW-0496">Mitochondrion</keyword>
<sequence>MSLVRFNKVFTRGYAKAALRQTALFNLHEKYGGKMVPFAGWSLPVDYTDQTLIQSHHHTRNKTSLFDVSHMLQFKLHGKDRVKCMEELVVADIAGMAENTGGLSLFTNEKGGIRDDCIVNNAGDCLYIVSNAGCADKIAPIMEAHVADRKSELDVSLEFLEDKSLVAIQGPKAAEILQKGVDTDLSVLKFMNARTLNVFGIEGCRVTRCGYTGEDGFEISVDSSSAENFVESYLNVDSDAKLAGLGARDTLRLEAGLCLYGNDIDETTTPVEATLLWTIPKRRRQERNFPGAEIILPQIKAKPDRKRVGITWNGPPIRGGASVFNPDGEEIGQVTSGCPSPTLGGNVAMAYVKKGFAKNGTPLLFKRGKKEIECQVSKMPFTPANYYN</sequence>
<evidence type="ECO:0000256" key="3">
    <source>
        <dbReference type="ARBA" id="ARBA00008609"/>
    </source>
</evidence>
<evidence type="ECO:0000256" key="11">
    <source>
        <dbReference type="RuleBase" id="RU003981"/>
    </source>
</evidence>
<dbReference type="NCBIfam" id="TIGR00528">
    <property type="entry name" value="gcvT"/>
    <property type="match status" value="1"/>
</dbReference>
<dbReference type="GO" id="GO:0006546">
    <property type="term" value="P:glycine catabolic process"/>
    <property type="evidence" value="ECO:0007669"/>
    <property type="project" value="InterPro"/>
</dbReference>
<organism evidence="14 15">
    <name type="scientific">Clytia hemisphaerica</name>
    <dbReference type="NCBI Taxonomy" id="252671"/>
    <lineage>
        <taxon>Eukaryota</taxon>
        <taxon>Metazoa</taxon>
        <taxon>Cnidaria</taxon>
        <taxon>Hydrozoa</taxon>
        <taxon>Hydroidolina</taxon>
        <taxon>Leptothecata</taxon>
        <taxon>Obeliida</taxon>
        <taxon>Clytiidae</taxon>
        <taxon>Clytia</taxon>
    </lineage>
</organism>
<comment type="catalytic activity">
    <reaction evidence="9 11">
        <text>N(6)-[(R)-S(8)-aminomethyldihydrolipoyl]-L-lysyl-[protein] + (6S)-5,6,7,8-tetrahydrofolate = N(6)-[(R)-dihydrolipoyl]-L-lysyl-[protein] + (6R)-5,10-methylene-5,6,7,8-tetrahydrofolate + NH4(+)</text>
        <dbReference type="Rhea" id="RHEA:16945"/>
        <dbReference type="Rhea" id="RHEA-COMP:10475"/>
        <dbReference type="Rhea" id="RHEA-COMP:10492"/>
        <dbReference type="ChEBI" id="CHEBI:15636"/>
        <dbReference type="ChEBI" id="CHEBI:28938"/>
        <dbReference type="ChEBI" id="CHEBI:57453"/>
        <dbReference type="ChEBI" id="CHEBI:83100"/>
        <dbReference type="ChEBI" id="CHEBI:83143"/>
        <dbReference type="EC" id="2.1.2.10"/>
    </reaction>
</comment>
<evidence type="ECO:0000256" key="9">
    <source>
        <dbReference type="ARBA" id="ARBA00047665"/>
    </source>
</evidence>
<dbReference type="GO" id="GO:0008483">
    <property type="term" value="F:transaminase activity"/>
    <property type="evidence" value="ECO:0007669"/>
    <property type="project" value="UniProtKB-KW"/>
</dbReference>
<dbReference type="SUPFAM" id="SSF101790">
    <property type="entry name" value="Aminomethyltransferase beta-barrel domain"/>
    <property type="match status" value="1"/>
</dbReference>
<dbReference type="GeneID" id="136817655"/>
<dbReference type="Gene3D" id="4.10.1250.10">
    <property type="entry name" value="Aminomethyltransferase fragment"/>
    <property type="match status" value="1"/>
</dbReference>
<dbReference type="GO" id="GO:0005739">
    <property type="term" value="C:mitochondrion"/>
    <property type="evidence" value="ECO:0007669"/>
    <property type="project" value="UniProtKB-SubCell"/>
</dbReference>
<comment type="similarity">
    <text evidence="3 11">Belongs to the GcvT family.</text>
</comment>
<evidence type="ECO:0000256" key="8">
    <source>
        <dbReference type="ARBA" id="ARBA00023128"/>
    </source>
</evidence>
<protein>
    <recommendedName>
        <fullName evidence="11">Aminomethyltransferase</fullName>
        <ecNumber evidence="11">2.1.2.10</ecNumber>
    </recommendedName>
    <alternativeName>
        <fullName evidence="11">Glycine cleavage system T protein</fullName>
    </alternativeName>
</protein>
<evidence type="ECO:0000256" key="4">
    <source>
        <dbReference type="ARBA" id="ARBA00011690"/>
    </source>
</evidence>
<evidence type="ECO:0000256" key="10">
    <source>
        <dbReference type="PIRSR" id="PIRSR006487-1"/>
    </source>
</evidence>
<dbReference type="PIRSF" id="PIRSF006487">
    <property type="entry name" value="GcvT"/>
    <property type="match status" value="1"/>
</dbReference>
<evidence type="ECO:0000256" key="7">
    <source>
        <dbReference type="ARBA" id="ARBA00022946"/>
    </source>
</evidence>
<dbReference type="InterPro" id="IPR013977">
    <property type="entry name" value="GcvT_C"/>
</dbReference>
<dbReference type="FunFam" id="2.40.30.110:FF:000002">
    <property type="entry name" value="Aminomethyltransferase"/>
    <property type="match status" value="1"/>
</dbReference>
<dbReference type="InterPro" id="IPR027266">
    <property type="entry name" value="TrmE/GcvT-like"/>
</dbReference>
<evidence type="ECO:0000259" key="13">
    <source>
        <dbReference type="Pfam" id="PF08669"/>
    </source>
</evidence>
<proteinExistence type="inferred from homology"/>
<keyword evidence="5 11" id="KW-0032">Aminotransferase</keyword>
<evidence type="ECO:0000256" key="1">
    <source>
        <dbReference type="ARBA" id="ARBA00003631"/>
    </source>
</evidence>